<name>A0A1L8SVE6_9ENTE</name>
<feature type="transmembrane region" description="Helical" evidence="10">
    <location>
        <begin position="148"/>
        <end position="171"/>
    </location>
</feature>
<dbReference type="SUPFAM" id="SSF55874">
    <property type="entry name" value="ATPase domain of HSP90 chaperone/DNA topoisomerase II/histidine kinase"/>
    <property type="match status" value="1"/>
</dbReference>
<evidence type="ECO:0000259" key="12">
    <source>
        <dbReference type="PROSITE" id="PS50885"/>
    </source>
</evidence>
<evidence type="ECO:0000313" key="14">
    <source>
        <dbReference type="Proteomes" id="UP000183700"/>
    </source>
</evidence>
<keyword evidence="5" id="KW-0808">Transferase</keyword>
<dbReference type="Pfam" id="PF02518">
    <property type="entry name" value="HATPase_c"/>
    <property type="match status" value="1"/>
</dbReference>
<gene>
    <name evidence="13" type="ORF">RV00_GL002067</name>
</gene>
<feature type="domain" description="Histidine kinase" evidence="11">
    <location>
        <begin position="239"/>
        <end position="442"/>
    </location>
</feature>
<reference evidence="13 14" key="1">
    <citation type="submission" date="2014-12" db="EMBL/GenBank/DDBJ databases">
        <title>Draft genome sequences of 29 type strains of Enterococci.</title>
        <authorList>
            <person name="Zhong Z."/>
            <person name="Sun Z."/>
            <person name="Liu W."/>
            <person name="Zhang W."/>
            <person name="Zhang H."/>
        </authorList>
    </citation>
    <scope>NUCLEOTIDE SEQUENCE [LARGE SCALE GENOMIC DNA]</scope>
    <source>
        <strain evidence="13 14">DSM 22802</strain>
    </source>
</reference>
<accession>A0A1L8SVE6</accession>
<dbReference type="PROSITE" id="PS50885">
    <property type="entry name" value="HAMP"/>
    <property type="match status" value="1"/>
</dbReference>
<evidence type="ECO:0000256" key="9">
    <source>
        <dbReference type="ARBA" id="ARBA00023012"/>
    </source>
</evidence>
<proteinExistence type="predicted"/>
<keyword evidence="6 10" id="KW-0812">Transmembrane</keyword>
<dbReference type="InterPro" id="IPR003660">
    <property type="entry name" value="HAMP_dom"/>
</dbReference>
<dbReference type="InterPro" id="IPR003661">
    <property type="entry name" value="HisK_dim/P_dom"/>
</dbReference>
<evidence type="ECO:0000256" key="2">
    <source>
        <dbReference type="ARBA" id="ARBA00004370"/>
    </source>
</evidence>
<dbReference type="Proteomes" id="UP000183700">
    <property type="component" value="Unassembled WGS sequence"/>
</dbReference>
<sequence length="442" mass="50425">MTGSFIRRTGIIFILLVLFGALFYRWIFPTYYYWKMEQPVKATQKLIQQGSHHYPKDVVVLTFDEQTTSSEELTDELSFRLTREGISLNRFWVDQSTLKQTQAGRAVQRLYNQTKQKSDFYTIFLTHGDSLYLIGTSIPDFKAAIHTLLPILVVATLIFLILLFGLVVLLVRNQIIKPITRLEQATRQISALDFTESDIQEENELSSLSQSISQMKDSLQQHELELLERNDRLKAFSANLAHELKTPLSVIQLLVDGEEMGLENPDFLSDINQQLIDMNELVANILAYSRQLKEELTFETIAIQELVTKELQQQRIIDPKFQIDSVIEPCELQTNESMLRMIVLNLVTNGMKYSLDQHMKITGEKKQQYYQLIFENSASEISQQQLAQLAEPFVVGEASRNNHLSGTGLGLSIVAQSLQLLGGKLTLQSTDGRFRATINLPS</sequence>
<evidence type="ECO:0000313" key="13">
    <source>
        <dbReference type="EMBL" id="OJG35923.1"/>
    </source>
</evidence>
<evidence type="ECO:0000256" key="3">
    <source>
        <dbReference type="ARBA" id="ARBA00012438"/>
    </source>
</evidence>
<comment type="caution">
    <text evidence="13">The sequence shown here is derived from an EMBL/GenBank/DDBJ whole genome shotgun (WGS) entry which is preliminary data.</text>
</comment>
<evidence type="ECO:0000259" key="11">
    <source>
        <dbReference type="PROSITE" id="PS50109"/>
    </source>
</evidence>
<dbReference type="PANTHER" id="PTHR45436:SF5">
    <property type="entry name" value="SENSOR HISTIDINE KINASE TRCS"/>
    <property type="match status" value="1"/>
</dbReference>
<feature type="transmembrane region" description="Helical" evidence="10">
    <location>
        <begin position="12"/>
        <end position="34"/>
    </location>
</feature>
<dbReference type="InterPro" id="IPR036097">
    <property type="entry name" value="HisK_dim/P_sf"/>
</dbReference>
<comment type="catalytic activity">
    <reaction evidence="1">
        <text>ATP + protein L-histidine = ADP + protein N-phospho-L-histidine.</text>
        <dbReference type="EC" id="2.7.13.3"/>
    </reaction>
</comment>
<keyword evidence="10" id="KW-0472">Membrane</keyword>
<dbReference type="Pfam" id="PF00512">
    <property type="entry name" value="HisKA"/>
    <property type="match status" value="1"/>
</dbReference>
<dbReference type="InterPro" id="IPR005467">
    <property type="entry name" value="His_kinase_dom"/>
</dbReference>
<dbReference type="Gene3D" id="6.10.340.10">
    <property type="match status" value="1"/>
</dbReference>
<keyword evidence="9" id="KW-0902">Two-component regulatory system</keyword>
<dbReference type="Gene3D" id="3.30.565.10">
    <property type="entry name" value="Histidine kinase-like ATPase, C-terminal domain"/>
    <property type="match status" value="1"/>
</dbReference>
<evidence type="ECO:0000256" key="5">
    <source>
        <dbReference type="ARBA" id="ARBA00022679"/>
    </source>
</evidence>
<dbReference type="InterPro" id="IPR003594">
    <property type="entry name" value="HATPase_dom"/>
</dbReference>
<keyword evidence="7" id="KW-0418">Kinase</keyword>
<keyword evidence="4" id="KW-0597">Phosphoprotein</keyword>
<feature type="domain" description="HAMP" evidence="12">
    <location>
        <begin position="173"/>
        <end position="224"/>
    </location>
</feature>
<dbReference type="InterPro" id="IPR050428">
    <property type="entry name" value="TCS_sensor_his_kinase"/>
</dbReference>
<evidence type="ECO:0000256" key="1">
    <source>
        <dbReference type="ARBA" id="ARBA00000085"/>
    </source>
</evidence>
<dbReference type="STRING" id="319970.RV00_GL002067"/>
<dbReference type="EC" id="2.7.13.3" evidence="3"/>
<evidence type="ECO:0000256" key="10">
    <source>
        <dbReference type="SAM" id="Phobius"/>
    </source>
</evidence>
<dbReference type="AlphaFoldDB" id="A0A1L8SVE6"/>
<keyword evidence="14" id="KW-1185">Reference proteome</keyword>
<dbReference type="GO" id="GO:0000155">
    <property type="term" value="F:phosphorelay sensor kinase activity"/>
    <property type="evidence" value="ECO:0007669"/>
    <property type="project" value="InterPro"/>
</dbReference>
<evidence type="ECO:0000256" key="6">
    <source>
        <dbReference type="ARBA" id="ARBA00022692"/>
    </source>
</evidence>
<organism evidence="13 14">
    <name type="scientific">Enterococcus devriesei</name>
    <dbReference type="NCBI Taxonomy" id="319970"/>
    <lineage>
        <taxon>Bacteria</taxon>
        <taxon>Bacillati</taxon>
        <taxon>Bacillota</taxon>
        <taxon>Bacilli</taxon>
        <taxon>Lactobacillales</taxon>
        <taxon>Enterococcaceae</taxon>
        <taxon>Enterococcus</taxon>
    </lineage>
</organism>
<dbReference type="SUPFAM" id="SSF47384">
    <property type="entry name" value="Homodimeric domain of signal transducing histidine kinase"/>
    <property type="match status" value="1"/>
</dbReference>
<dbReference type="SMART" id="SM00388">
    <property type="entry name" value="HisKA"/>
    <property type="match status" value="1"/>
</dbReference>
<dbReference type="PANTHER" id="PTHR45436">
    <property type="entry name" value="SENSOR HISTIDINE KINASE YKOH"/>
    <property type="match status" value="1"/>
</dbReference>
<keyword evidence="8 10" id="KW-1133">Transmembrane helix</keyword>
<dbReference type="SMART" id="SM00387">
    <property type="entry name" value="HATPase_c"/>
    <property type="match status" value="1"/>
</dbReference>
<dbReference type="EMBL" id="JXKM01000004">
    <property type="protein sequence ID" value="OJG35923.1"/>
    <property type="molecule type" value="Genomic_DNA"/>
</dbReference>
<evidence type="ECO:0000256" key="8">
    <source>
        <dbReference type="ARBA" id="ARBA00022989"/>
    </source>
</evidence>
<dbReference type="Pfam" id="PF00672">
    <property type="entry name" value="HAMP"/>
    <property type="match status" value="1"/>
</dbReference>
<dbReference type="InterPro" id="IPR036890">
    <property type="entry name" value="HATPase_C_sf"/>
</dbReference>
<evidence type="ECO:0000256" key="7">
    <source>
        <dbReference type="ARBA" id="ARBA00022777"/>
    </source>
</evidence>
<comment type="subcellular location">
    <subcellularLocation>
        <location evidence="2">Membrane</location>
    </subcellularLocation>
</comment>
<dbReference type="PROSITE" id="PS50109">
    <property type="entry name" value="HIS_KIN"/>
    <property type="match status" value="1"/>
</dbReference>
<dbReference type="SMART" id="SM00304">
    <property type="entry name" value="HAMP"/>
    <property type="match status" value="1"/>
</dbReference>
<dbReference type="Gene3D" id="1.10.287.130">
    <property type="match status" value="1"/>
</dbReference>
<protein>
    <recommendedName>
        <fullName evidence="3">histidine kinase</fullName>
        <ecNumber evidence="3">2.7.13.3</ecNumber>
    </recommendedName>
</protein>
<dbReference type="GO" id="GO:0005886">
    <property type="term" value="C:plasma membrane"/>
    <property type="evidence" value="ECO:0007669"/>
    <property type="project" value="TreeGrafter"/>
</dbReference>
<dbReference type="CDD" id="cd00082">
    <property type="entry name" value="HisKA"/>
    <property type="match status" value="1"/>
</dbReference>
<evidence type="ECO:0000256" key="4">
    <source>
        <dbReference type="ARBA" id="ARBA00022553"/>
    </source>
</evidence>